<evidence type="ECO:0000256" key="2">
    <source>
        <dbReference type="ARBA" id="ARBA00023027"/>
    </source>
</evidence>
<dbReference type="InterPro" id="IPR016040">
    <property type="entry name" value="NAD(P)-bd_dom"/>
</dbReference>
<protein>
    <submittedName>
        <fullName evidence="5">Spore coat protein</fullName>
    </submittedName>
</protein>
<dbReference type="Proteomes" id="UP000266745">
    <property type="component" value="Chromosome"/>
</dbReference>
<dbReference type="STRING" id="1603555.SU86_006970"/>
<reference evidence="5 6" key="1">
    <citation type="journal article" date="2016" name="Sci. Rep.">
        <title>A novel ammonia-oxidizing archaeon from wastewater treatment plant: Its enrichment, physiological and genomic characteristics.</title>
        <authorList>
            <person name="Li Y."/>
            <person name="Ding K."/>
            <person name="Wen X."/>
            <person name="Zhang B."/>
            <person name="Shen B."/>
            <person name="Yang Y."/>
        </authorList>
    </citation>
    <scope>NUCLEOTIDE SEQUENCE [LARGE SCALE GENOMIC DNA]</scope>
    <source>
        <strain evidence="5 6">SAT1</strain>
    </source>
</reference>
<dbReference type="KEGG" id="tah:SU86_006970"/>
<feature type="domain" description="NAD(P)-binding" evidence="4">
    <location>
        <begin position="4"/>
        <end position="301"/>
    </location>
</feature>
<keyword evidence="6" id="KW-1185">Reference proteome</keyword>
<comment type="cofactor">
    <cofactor evidence="1">
        <name>NAD(+)</name>
        <dbReference type="ChEBI" id="CHEBI:57540"/>
    </cofactor>
</comment>
<dbReference type="AlphaFoldDB" id="A0A3G1B7G3"/>
<dbReference type="GO" id="GO:0008460">
    <property type="term" value="F:dTDP-glucose 4,6-dehydratase activity"/>
    <property type="evidence" value="ECO:0007669"/>
    <property type="project" value="InterPro"/>
</dbReference>
<name>A0A3G1B7G3_9ARCH</name>
<dbReference type="RefSeq" id="WP_048186840.1">
    <property type="nucleotide sequence ID" value="NZ_CP011097.1"/>
</dbReference>
<dbReference type="CDD" id="cd05246">
    <property type="entry name" value="dTDP_GD_SDR_e"/>
    <property type="match status" value="1"/>
</dbReference>
<proteinExistence type="predicted"/>
<evidence type="ECO:0000313" key="5">
    <source>
        <dbReference type="EMBL" id="AJZ76151.1"/>
    </source>
</evidence>
<dbReference type="PANTHER" id="PTHR43000">
    <property type="entry name" value="DTDP-D-GLUCOSE 4,6-DEHYDRATASE-RELATED"/>
    <property type="match status" value="1"/>
</dbReference>
<dbReference type="NCBIfam" id="TIGR01181">
    <property type="entry name" value="dTDP_gluc_dehyt"/>
    <property type="match status" value="1"/>
</dbReference>
<evidence type="ECO:0000256" key="3">
    <source>
        <dbReference type="ARBA" id="ARBA00023239"/>
    </source>
</evidence>
<dbReference type="GO" id="GO:0009225">
    <property type="term" value="P:nucleotide-sugar metabolic process"/>
    <property type="evidence" value="ECO:0007669"/>
    <property type="project" value="InterPro"/>
</dbReference>
<evidence type="ECO:0000313" key="6">
    <source>
        <dbReference type="Proteomes" id="UP000266745"/>
    </source>
</evidence>
<gene>
    <name evidence="5" type="ORF">SU86_006970</name>
</gene>
<keyword evidence="5" id="KW-0167">Capsid protein</keyword>
<keyword evidence="5" id="KW-0946">Virion</keyword>
<organism evidence="5 6">
    <name type="scientific">Candidatus Nitrosotenuis cloacae</name>
    <dbReference type="NCBI Taxonomy" id="1603555"/>
    <lineage>
        <taxon>Archaea</taxon>
        <taxon>Nitrososphaerota</taxon>
        <taxon>Candidatus Nitrosotenuis</taxon>
    </lineage>
</organism>
<dbReference type="GeneID" id="24874294"/>
<evidence type="ECO:0000259" key="4">
    <source>
        <dbReference type="Pfam" id="PF16363"/>
    </source>
</evidence>
<accession>A0A3G1B7G3</accession>
<keyword evidence="3" id="KW-0456">Lyase</keyword>
<dbReference type="EMBL" id="CP011097">
    <property type="protein sequence ID" value="AJZ76151.1"/>
    <property type="molecule type" value="Genomic_DNA"/>
</dbReference>
<dbReference type="Pfam" id="PF16363">
    <property type="entry name" value="GDP_Man_Dehyd"/>
    <property type="match status" value="1"/>
</dbReference>
<dbReference type="InterPro" id="IPR005888">
    <property type="entry name" value="dTDP_Gluc_deHydtase"/>
</dbReference>
<dbReference type="InterPro" id="IPR036291">
    <property type="entry name" value="NAD(P)-bd_dom_sf"/>
</dbReference>
<dbReference type="OrthoDB" id="4907at2157"/>
<evidence type="ECO:0000256" key="1">
    <source>
        <dbReference type="ARBA" id="ARBA00001911"/>
    </source>
</evidence>
<keyword evidence="2" id="KW-0520">NAD</keyword>
<dbReference type="Gene3D" id="3.90.25.10">
    <property type="entry name" value="UDP-galactose 4-epimerase, domain 1"/>
    <property type="match status" value="1"/>
</dbReference>
<dbReference type="Gene3D" id="3.40.50.720">
    <property type="entry name" value="NAD(P)-binding Rossmann-like Domain"/>
    <property type="match status" value="1"/>
</dbReference>
<dbReference type="SUPFAM" id="SSF51735">
    <property type="entry name" value="NAD(P)-binding Rossmann-fold domains"/>
    <property type="match status" value="1"/>
</dbReference>
<sequence length="327" mass="37640">MKILVTGGLGFIGSNFILHALRNPKLRITNIDAGLPGSNVQNLKQVKNNARYRYIKGNITNKKLVDKLASDIDAIVNFAAESHVDRSISDPQPFIDSNIYGTYTLLEAVRRHRKKLIQISTDEVFGSLKSANATERYPYNPSSPYAASKAAAENLVNSYFITYDSDVITTRCTNNYGPRQSPEKLIPKTILLAEQNKKIPIYGTGKNIRDWIFVQDHCDAIFRVLFEGKRGESYNISANNEADNLKIVKKILKIMEKSENLIEFTSDRPGHDFRYSLNSNKIRRKLSWRPIHKFEDGLEQTIEWYQQNKEWRRHIKNEAFTIPWKTR</sequence>